<keyword evidence="7 9" id="KW-0862">Zinc</keyword>
<gene>
    <name evidence="11" type="ORF">GGP41_009641</name>
</gene>
<feature type="binding site" evidence="9">
    <location>
        <position position="364"/>
    </location>
    <ligand>
        <name>Zn(2+)</name>
        <dbReference type="ChEBI" id="CHEBI:29105"/>
        <note>ligand shared between dimeric partners</note>
    </ligand>
</feature>
<sequence>MCNSIERIRSARGRRRLRGDAPCHGDLVLLAFELLGITNNNIDICTALTLLLVVHRARLTYIATMASTALIDADMAPTLQSILDQKTLRWIFVGGKGGVGKTTTSCSLAIQLAKHRRSVLLISTDPAHNLSDAFNQKFGKDARLINGFDNLSAMEIDPNGSIQDLLANGAEEGQDPMAGLGGMGSMMQDLAFSPSSRSQVKRDRDTDCYGQIPGVDEAMSFAEVLKQVKSMSYEVIIFDTAPTGHTLRFLQFPTVMEKALSKVSQLSRQFGPMLNSFLGSSGRLPNGQNMDELIQKMEALRETIGEVNGQFKDADLTTFVCVCIPEFLSLYETERMIQELNSYEIDTHSIVVNQLLFPKQSNPCEQCNARRKMQKKYLDQIEELYDEFNVVKMPLLVEEVRGKEKLEKFSEMLVNPFVPPQ</sequence>
<dbReference type="HAMAP" id="MF_03112">
    <property type="entry name" value="Asna1_Get3"/>
    <property type="match status" value="1"/>
</dbReference>
<dbReference type="FunFam" id="3.40.50.300:FF:000235">
    <property type="entry name" value="ATPase ASNA1"/>
    <property type="match status" value="1"/>
</dbReference>
<evidence type="ECO:0000259" key="10">
    <source>
        <dbReference type="Pfam" id="PF02374"/>
    </source>
</evidence>
<evidence type="ECO:0000256" key="7">
    <source>
        <dbReference type="ARBA" id="ARBA00022833"/>
    </source>
</evidence>
<dbReference type="GO" id="GO:0016887">
    <property type="term" value="F:ATP hydrolysis activity"/>
    <property type="evidence" value="ECO:0007669"/>
    <property type="project" value="InterPro"/>
</dbReference>
<dbReference type="GO" id="GO:0046872">
    <property type="term" value="F:metal ion binding"/>
    <property type="evidence" value="ECO:0007669"/>
    <property type="project" value="UniProtKB-KW"/>
</dbReference>
<dbReference type="GO" id="GO:0005524">
    <property type="term" value="F:ATP binding"/>
    <property type="evidence" value="ECO:0007669"/>
    <property type="project" value="UniProtKB-UniRule"/>
</dbReference>
<keyword evidence="3 9" id="KW-0963">Cytoplasm</keyword>
<dbReference type="Gene3D" id="3.40.50.300">
    <property type="entry name" value="P-loop containing nucleotide triphosphate hydrolases"/>
    <property type="match status" value="1"/>
</dbReference>
<feature type="binding site" evidence="9">
    <location>
        <begin position="96"/>
        <end position="103"/>
    </location>
    <ligand>
        <name>ATP</name>
        <dbReference type="ChEBI" id="CHEBI:30616"/>
    </ligand>
</feature>
<comment type="similarity">
    <text evidence="1 9">Belongs to the arsA ATPase family.</text>
</comment>
<dbReference type="PANTHER" id="PTHR10803">
    <property type="entry name" value="ARSENICAL PUMP-DRIVING ATPASE ARSENITE-TRANSLOCATING ATPASE"/>
    <property type="match status" value="1"/>
</dbReference>
<evidence type="ECO:0000256" key="3">
    <source>
        <dbReference type="ARBA" id="ARBA00022490"/>
    </source>
</evidence>
<dbReference type="InterPro" id="IPR027417">
    <property type="entry name" value="P-loop_NTPase"/>
</dbReference>
<dbReference type="Pfam" id="PF02374">
    <property type="entry name" value="ArsA_ATPase"/>
    <property type="match status" value="1"/>
</dbReference>
<protein>
    <recommendedName>
        <fullName evidence="10">ArsA/GET3 Anion-transporting ATPase-like domain-containing protein</fullName>
    </recommendedName>
</protein>
<evidence type="ECO:0000256" key="8">
    <source>
        <dbReference type="ARBA" id="ARBA00022840"/>
    </source>
</evidence>
<comment type="caution">
    <text evidence="11">The sequence shown here is derived from an EMBL/GenBank/DDBJ whole genome shotgun (WGS) entry which is preliminary data.</text>
</comment>
<evidence type="ECO:0000256" key="4">
    <source>
        <dbReference type="ARBA" id="ARBA00022741"/>
    </source>
</evidence>
<evidence type="ECO:0000256" key="1">
    <source>
        <dbReference type="ARBA" id="ARBA00011040"/>
    </source>
</evidence>
<feature type="binding site" evidence="9">
    <location>
        <position position="326"/>
    </location>
    <ligand>
        <name>ATP</name>
        <dbReference type="ChEBI" id="CHEBI:30616"/>
    </ligand>
</feature>
<keyword evidence="9" id="KW-0479">Metal-binding</keyword>
<dbReference type="CDD" id="cd02035">
    <property type="entry name" value="ArsA"/>
    <property type="match status" value="1"/>
</dbReference>
<comment type="subunit">
    <text evidence="9">Homodimer.</text>
</comment>
<keyword evidence="2 9" id="KW-0813">Transport</keyword>
<dbReference type="PANTHER" id="PTHR10803:SF3">
    <property type="entry name" value="ATPASE GET3"/>
    <property type="match status" value="1"/>
</dbReference>
<feature type="domain" description="ArsA/GET3 Anion-transporting ATPase-like" evidence="10">
    <location>
        <begin position="89"/>
        <end position="414"/>
    </location>
</feature>
<evidence type="ECO:0000256" key="9">
    <source>
        <dbReference type="HAMAP-Rule" id="MF_03112"/>
    </source>
</evidence>
<proteinExistence type="inferred from homology"/>
<reference evidence="11" key="1">
    <citation type="submission" date="2019-11" db="EMBL/GenBank/DDBJ databases">
        <title>Bipolaris sorokiniana Genome sequencing.</title>
        <authorList>
            <person name="Wang H."/>
        </authorList>
    </citation>
    <scope>NUCLEOTIDE SEQUENCE</scope>
</reference>
<evidence type="ECO:0000256" key="6">
    <source>
        <dbReference type="ARBA" id="ARBA00022824"/>
    </source>
</evidence>
<keyword evidence="4 9" id="KW-0547">Nucleotide-binding</keyword>
<organism evidence="11 12">
    <name type="scientific">Cochliobolus sativus</name>
    <name type="common">Common root rot and spot blotch fungus</name>
    <name type="synonym">Bipolaris sorokiniana</name>
    <dbReference type="NCBI Taxonomy" id="45130"/>
    <lineage>
        <taxon>Eukaryota</taxon>
        <taxon>Fungi</taxon>
        <taxon>Dikarya</taxon>
        <taxon>Ascomycota</taxon>
        <taxon>Pezizomycotina</taxon>
        <taxon>Dothideomycetes</taxon>
        <taxon>Pleosporomycetidae</taxon>
        <taxon>Pleosporales</taxon>
        <taxon>Pleosporineae</taxon>
        <taxon>Pleosporaceae</taxon>
        <taxon>Bipolaris</taxon>
    </lineage>
</organism>
<dbReference type="GO" id="GO:0043529">
    <property type="term" value="C:GET complex"/>
    <property type="evidence" value="ECO:0007669"/>
    <property type="project" value="TreeGrafter"/>
</dbReference>
<dbReference type="SUPFAM" id="SSF52540">
    <property type="entry name" value="P-loop containing nucleoside triphosphate hydrolases"/>
    <property type="match status" value="1"/>
</dbReference>
<feature type="binding site" evidence="9">
    <location>
        <position position="353"/>
    </location>
    <ligand>
        <name>ATP</name>
        <dbReference type="ChEBI" id="CHEBI:30616"/>
    </ligand>
</feature>
<comment type="subcellular location">
    <subcellularLocation>
        <location evidence="9">Cytoplasm</location>
    </subcellularLocation>
    <subcellularLocation>
        <location evidence="9">Endoplasmic reticulum</location>
    </subcellularLocation>
</comment>
<dbReference type="InterPro" id="IPR027542">
    <property type="entry name" value="ATPase_ArsA/GET3_euk"/>
</dbReference>
<name>A0A8H5Z8Y9_COCSA</name>
<dbReference type="EMBL" id="WNKQ01000018">
    <property type="protein sequence ID" value="KAF5845843.1"/>
    <property type="molecule type" value="Genomic_DNA"/>
</dbReference>
<feature type="binding site" evidence="9">
    <location>
        <position position="367"/>
    </location>
    <ligand>
        <name>Zn(2+)</name>
        <dbReference type="ChEBI" id="CHEBI:29105"/>
        <note>ligand shared between dimeric partners</note>
    </ligand>
</feature>
<dbReference type="AlphaFoldDB" id="A0A8H5Z8Y9"/>
<dbReference type="GO" id="GO:0071816">
    <property type="term" value="P:tail-anchored membrane protein insertion into ER membrane"/>
    <property type="evidence" value="ECO:0007669"/>
    <property type="project" value="TreeGrafter"/>
</dbReference>
<keyword evidence="6 9" id="KW-0256">Endoplasmic reticulum</keyword>
<feature type="active site" evidence="9">
    <location>
        <position position="125"/>
    </location>
</feature>
<dbReference type="InterPro" id="IPR025723">
    <property type="entry name" value="ArsA/GET3_ATPase-like"/>
</dbReference>
<comment type="function">
    <text evidence="9">ATPase required for the post-translational delivery of tail-anchored (TA) proteins to the endoplasmic reticulum. Recognizes and selectively binds the transmembrane domain of TA proteins in the cytosol. This complex then targets to the endoplasmic reticulum by membrane-bound receptors, where the tail-anchored protein is released for insertion. This process is regulated by ATP binding and hydrolysis. ATP binding drives the homodimer towards the closed dimer state, facilitating recognition of newly synthesized TA membrane proteins. ATP hydrolysis is required for insertion. Subsequently, the homodimer reverts towards the open dimer state, lowering its affinity for the membrane-bound receptor, and returning it to the cytosol to initiate a new round of targeting.</text>
</comment>
<evidence type="ECO:0000256" key="2">
    <source>
        <dbReference type="ARBA" id="ARBA00022448"/>
    </source>
</evidence>
<keyword evidence="8 9" id="KW-0067">ATP-binding</keyword>
<dbReference type="InterPro" id="IPR016300">
    <property type="entry name" value="ATPase_ArsA/GET3"/>
</dbReference>
<accession>A0A8H5Z8Y9</accession>
<evidence type="ECO:0000313" key="11">
    <source>
        <dbReference type="EMBL" id="KAF5845843.1"/>
    </source>
</evidence>
<dbReference type="NCBIfam" id="TIGR00345">
    <property type="entry name" value="GET3_arsA_TRC40"/>
    <property type="match status" value="1"/>
</dbReference>
<keyword evidence="5 9" id="KW-0378">Hydrolase</keyword>
<evidence type="ECO:0000256" key="5">
    <source>
        <dbReference type="ARBA" id="ARBA00022801"/>
    </source>
</evidence>
<evidence type="ECO:0000313" key="12">
    <source>
        <dbReference type="Proteomes" id="UP000624244"/>
    </source>
</evidence>
<dbReference type="Proteomes" id="UP000624244">
    <property type="component" value="Unassembled WGS sequence"/>
</dbReference>